<dbReference type="Proteomes" id="UP000238415">
    <property type="component" value="Unassembled WGS sequence"/>
</dbReference>
<dbReference type="SUPFAM" id="SSF52540">
    <property type="entry name" value="P-loop containing nucleoside triphosphate hydrolases"/>
    <property type="match status" value="1"/>
</dbReference>
<name>A0A2T0AKP6_9FIRM</name>
<sequence length="370" mass="41453">MIRVENLTVTGSNFHLDDISFQVDKAEYLIVLGPSGAGKTVLLDTLAGLKKPRKGRILFSGRDVTRALPEERKIGYIQQNLALFPHLSVLENITFGARPNGIPPARARERARELAAFLGIEHLLNRTDPRTLSGGEKQRVALARTLLVQPDIILMDEPFSALDSFTRRQLIFLLPEIFSRFQVTVVHVTHDLQEAFLLGDKIAVLISGRLHQVGTRDEIYRRPATMAVARLLLNRNTFRGRIISVGCEDMLAESEEGIEFSLPAVSGLRPGEGINFGINPREVVIIRPARPLTPRVQSNIFAAKVRRVFDQFGSYLLFLELDGTGREIELELPGYIYHDMNISPGKQVTVSLKKDSFWVLPVDDEDDIII</sequence>
<protein>
    <submittedName>
        <fullName evidence="5">Sulfate/thiosulfate import ATP-binding protein CysA</fullName>
        <ecNumber evidence="5">3.6.3.25</ecNumber>
    </submittedName>
</protein>
<dbReference type="GO" id="GO:0016887">
    <property type="term" value="F:ATP hydrolysis activity"/>
    <property type="evidence" value="ECO:0007669"/>
    <property type="project" value="InterPro"/>
</dbReference>
<dbReference type="PANTHER" id="PTHR42781">
    <property type="entry name" value="SPERMIDINE/PUTRESCINE IMPORT ATP-BINDING PROTEIN POTA"/>
    <property type="match status" value="1"/>
</dbReference>
<dbReference type="GO" id="GO:0005524">
    <property type="term" value="F:ATP binding"/>
    <property type="evidence" value="ECO:0007669"/>
    <property type="project" value="UniProtKB-KW"/>
</dbReference>
<evidence type="ECO:0000256" key="3">
    <source>
        <dbReference type="ARBA" id="ARBA00022840"/>
    </source>
</evidence>
<evidence type="ECO:0000256" key="2">
    <source>
        <dbReference type="ARBA" id="ARBA00022741"/>
    </source>
</evidence>
<dbReference type="SUPFAM" id="SSF50331">
    <property type="entry name" value="MOP-like"/>
    <property type="match status" value="1"/>
</dbReference>
<comment type="caution">
    <text evidence="5">The sequence shown here is derived from an EMBL/GenBank/DDBJ whole genome shotgun (WGS) entry which is preliminary data.</text>
</comment>
<feature type="domain" description="ABC transporter" evidence="4">
    <location>
        <begin position="2"/>
        <end position="232"/>
    </location>
</feature>
<dbReference type="Pfam" id="PF00005">
    <property type="entry name" value="ABC_tran"/>
    <property type="match status" value="1"/>
</dbReference>
<dbReference type="InterPro" id="IPR017871">
    <property type="entry name" value="ABC_transporter-like_CS"/>
</dbReference>
<dbReference type="InterPro" id="IPR027417">
    <property type="entry name" value="P-loop_NTPase"/>
</dbReference>
<dbReference type="PROSITE" id="PS00211">
    <property type="entry name" value="ABC_TRANSPORTER_1"/>
    <property type="match status" value="1"/>
</dbReference>
<dbReference type="EC" id="3.6.3.25" evidence="5"/>
<keyword evidence="1" id="KW-0813">Transport</keyword>
<gene>
    <name evidence="5" type="primary">cysA_2</name>
    <name evidence="5" type="ORF">MOHU_25620</name>
</gene>
<keyword evidence="5" id="KW-0378">Hydrolase</keyword>
<dbReference type="InterPro" id="IPR050093">
    <property type="entry name" value="ABC_SmlMolc_Importer"/>
</dbReference>
<dbReference type="AlphaFoldDB" id="A0A2T0AKP6"/>
<evidence type="ECO:0000313" key="6">
    <source>
        <dbReference type="Proteomes" id="UP000238415"/>
    </source>
</evidence>
<keyword evidence="3 5" id="KW-0067">ATP-binding</keyword>
<dbReference type="InterPro" id="IPR008995">
    <property type="entry name" value="Mo/tungstate-bd_C_term_dom"/>
</dbReference>
<dbReference type="PROSITE" id="PS50893">
    <property type="entry name" value="ABC_TRANSPORTER_2"/>
    <property type="match status" value="1"/>
</dbReference>
<dbReference type="InterPro" id="IPR003439">
    <property type="entry name" value="ABC_transporter-like_ATP-bd"/>
</dbReference>
<organism evidence="5 6">
    <name type="scientific">Neomoorella humiferrea</name>
    <dbReference type="NCBI Taxonomy" id="676965"/>
    <lineage>
        <taxon>Bacteria</taxon>
        <taxon>Bacillati</taxon>
        <taxon>Bacillota</taxon>
        <taxon>Clostridia</taxon>
        <taxon>Neomoorellales</taxon>
        <taxon>Neomoorellaceae</taxon>
        <taxon>Neomoorella</taxon>
    </lineage>
</organism>
<dbReference type="PANTHER" id="PTHR42781:SF4">
    <property type="entry name" value="SPERMIDINE_PUTRESCINE IMPORT ATP-BINDING PROTEIN POTA"/>
    <property type="match status" value="1"/>
</dbReference>
<dbReference type="RefSeq" id="WP_170066405.1">
    <property type="nucleotide sequence ID" value="NZ_CP136419.1"/>
</dbReference>
<proteinExistence type="predicted"/>
<keyword evidence="2" id="KW-0547">Nucleotide-binding</keyword>
<reference evidence="5 6" key="1">
    <citation type="submission" date="2018-03" db="EMBL/GenBank/DDBJ databases">
        <title>Genome sequence of Moorella humiferrea DSM 23265.</title>
        <authorList>
            <person name="Poehlein A."/>
            <person name="Daniel R."/>
        </authorList>
    </citation>
    <scope>NUCLEOTIDE SEQUENCE [LARGE SCALE GENOMIC DNA]</scope>
    <source>
        <strain evidence="5 6">DSM 23265</strain>
    </source>
</reference>
<evidence type="ECO:0000259" key="4">
    <source>
        <dbReference type="PROSITE" id="PS50893"/>
    </source>
</evidence>
<dbReference type="EMBL" id="PVXM01000058">
    <property type="protein sequence ID" value="PRR69031.1"/>
    <property type="molecule type" value="Genomic_DNA"/>
</dbReference>
<dbReference type="InterPro" id="IPR003593">
    <property type="entry name" value="AAA+_ATPase"/>
</dbReference>
<dbReference type="SMART" id="SM00382">
    <property type="entry name" value="AAA"/>
    <property type="match status" value="1"/>
</dbReference>
<dbReference type="Gene3D" id="3.40.50.300">
    <property type="entry name" value="P-loop containing nucleotide triphosphate hydrolases"/>
    <property type="match status" value="1"/>
</dbReference>
<accession>A0A2T0AKP6</accession>
<keyword evidence="6" id="KW-1185">Reference proteome</keyword>
<evidence type="ECO:0000313" key="5">
    <source>
        <dbReference type="EMBL" id="PRR69031.1"/>
    </source>
</evidence>
<evidence type="ECO:0000256" key="1">
    <source>
        <dbReference type="ARBA" id="ARBA00022448"/>
    </source>
</evidence>